<evidence type="ECO:0000256" key="1">
    <source>
        <dbReference type="SAM" id="MobiDB-lite"/>
    </source>
</evidence>
<feature type="compositionally biased region" description="Polar residues" evidence="1">
    <location>
        <begin position="49"/>
        <end position="67"/>
    </location>
</feature>
<dbReference type="Bgee" id="ENSXETG00000041148">
    <property type="expression patterns" value="Expressed in gastrula and 2 other cell types or tissues"/>
</dbReference>
<proteinExistence type="predicted"/>
<organism evidence="3">
    <name type="scientific">Xenopus tropicalis</name>
    <name type="common">Western clawed frog</name>
    <name type="synonym">Silurana tropicalis</name>
    <dbReference type="NCBI Taxonomy" id="8364"/>
    <lineage>
        <taxon>Eukaryota</taxon>
        <taxon>Metazoa</taxon>
        <taxon>Chordata</taxon>
        <taxon>Craniata</taxon>
        <taxon>Vertebrata</taxon>
        <taxon>Euteleostomi</taxon>
        <taxon>Amphibia</taxon>
        <taxon>Batrachia</taxon>
        <taxon>Anura</taxon>
        <taxon>Pipoidea</taxon>
        <taxon>Pipidae</taxon>
        <taxon>Xenopodinae</taxon>
        <taxon>Xenopus</taxon>
        <taxon>Silurana</taxon>
    </lineage>
</organism>
<protein>
    <recommendedName>
        <fullName evidence="2">Lamina-associated polypeptide 2 alpha C-terminal domain-containing protein</fullName>
    </recommendedName>
</protein>
<sequence>MAEGRSGGLFPRAGGKAPKAAQMTFFSCSICQNKIPGGQAEPLCRSCSKDQATTPAPAGNTSLTTAQPVELPLEGTSTAATVGPQAEPPAPLWAVQLSQSLASLQGLPSLADSLGKALTILTSKPSHKRKRSGDGRGEANTHSPSDVSSGELGPSGSEGELPPSDVSSGEEEDEEESHDKNKDTHHDINSIITGVTEILNISQTAETQSHPTSLFKRQHKSPIIFPSHDQLNNIIQDEWNSPERKFQATKKFSKSYPFSKDLMDKWSIPPSVDAPVSRLSKSTTLPVTDAAAFKDPSDRRLEGFLRAVFTSSGSALRPALASAWVSRAIQAWSESLLRGLEDGTPRSELISSARSIGDASAYLCDATLDTSQIIARTSALAVAARRTLWLKNWSADLSSKKSLTSLPFKGNQLFGEELTKIISQATGGKSTFLPQTKPRMTNSNRRGKFFRGQTGRYNRRTNLPQRSNFRNKTGDKNRSTWKPNKTFNKSTNDKTTSA</sequence>
<evidence type="ECO:0000259" key="2">
    <source>
        <dbReference type="Pfam" id="PF11560"/>
    </source>
</evidence>
<dbReference type="AlphaFoldDB" id="A0A6I8SMB5"/>
<accession>A0A6I8SMB5</accession>
<dbReference type="FunCoup" id="A0A6I8SMB5">
    <property type="interactions" value="1521"/>
</dbReference>
<dbReference type="Pfam" id="PF11560">
    <property type="entry name" value="LAP2alpha"/>
    <property type="match status" value="1"/>
</dbReference>
<feature type="domain" description="Lamina-associated polypeptide 2 alpha C-terminal" evidence="2">
    <location>
        <begin position="209"/>
        <end position="424"/>
    </location>
</feature>
<reference evidence="3" key="2">
    <citation type="submission" date="2020-05" db="UniProtKB">
        <authorList>
            <consortium name="Ensembl"/>
        </authorList>
    </citation>
    <scope>IDENTIFICATION</scope>
</reference>
<feature type="region of interest" description="Disordered" evidence="1">
    <location>
        <begin position="429"/>
        <end position="498"/>
    </location>
</feature>
<name>A0A6I8SMB5_XENTR</name>
<reference evidence="3" key="1">
    <citation type="journal article" date="2010" name="Science">
        <title>The genome of the Western clawed frog Xenopus tropicalis.</title>
        <authorList>
            <person name="Hellsten U."/>
            <person name="Harland R.M."/>
            <person name="Gilchrist M.J."/>
            <person name="Hendrix D."/>
            <person name="Jurka J."/>
            <person name="Kapitonov V."/>
            <person name="Ovcharenko I."/>
            <person name="Putnam N.H."/>
            <person name="Shu S."/>
            <person name="Taher L."/>
            <person name="Blitz I.L."/>
            <person name="Blumberg B."/>
            <person name="Dichmann D.S."/>
            <person name="Dubchak I."/>
            <person name="Amaya E."/>
            <person name="Detter J.C."/>
            <person name="Fletcher R."/>
            <person name="Gerhard D.S."/>
            <person name="Goodstein D."/>
            <person name="Graves T."/>
            <person name="Grigoriev I.V."/>
            <person name="Grimwood J."/>
            <person name="Kawashima T."/>
            <person name="Lindquist E."/>
            <person name="Lucas S.M."/>
            <person name="Mead P.E."/>
            <person name="Mitros T."/>
            <person name="Ogino H."/>
            <person name="Ohta Y."/>
            <person name="Poliakov A.V."/>
            <person name="Pollet N."/>
            <person name="Robert J."/>
            <person name="Salamov A."/>
            <person name="Sater A.K."/>
            <person name="Schmutz J."/>
            <person name="Terry A."/>
            <person name="Vize P.D."/>
            <person name="Warren W.C."/>
            <person name="Wells D."/>
            <person name="Wills A."/>
            <person name="Wilson R.K."/>
            <person name="Zimmerman L.B."/>
            <person name="Zorn A.M."/>
            <person name="Grainger R."/>
            <person name="Grammer T."/>
            <person name="Khokha M.K."/>
            <person name="Richardson P.M."/>
            <person name="Rokhsar D.S."/>
        </authorList>
    </citation>
    <scope>NUCLEOTIDE SEQUENCE [LARGE SCALE GENOMIC DNA]</scope>
    <source>
        <strain evidence="3">Nigerian</strain>
    </source>
</reference>
<dbReference type="GeneTree" id="ENSGT01050000245525"/>
<dbReference type="InParanoid" id="A0A6I8SMB5"/>
<feature type="compositionally biased region" description="Polar residues" evidence="1">
    <location>
        <begin position="480"/>
        <end position="498"/>
    </location>
</feature>
<feature type="compositionally biased region" description="Low complexity" evidence="1">
    <location>
        <begin position="148"/>
        <end position="167"/>
    </location>
</feature>
<dbReference type="Ensembl" id="ENSXETT00000077631">
    <property type="protein sequence ID" value="ENSXETP00000099388"/>
    <property type="gene ID" value="ENSXETG00000041148"/>
</dbReference>
<feature type="compositionally biased region" description="Polar residues" evidence="1">
    <location>
        <begin position="460"/>
        <end position="471"/>
    </location>
</feature>
<evidence type="ECO:0000313" key="3">
    <source>
        <dbReference type="Ensembl" id="ENSXETP00000099388"/>
    </source>
</evidence>
<feature type="compositionally biased region" description="Polar residues" evidence="1">
    <location>
        <begin position="429"/>
        <end position="444"/>
    </location>
</feature>
<feature type="compositionally biased region" description="Basic and acidic residues" evidence="1">
    <location>
        <begin position="177"/>
        <end position="187"/>
    </location>
</feature>
<dbReference type="Gene3D" id="1.10.287.3160">
    <property type="match status" value="1"/>
</dbReference>
<feature type="region of interest" description="Disordered" evidence="1">
    <location>
        <begin position="48"/>
        <end position="67"/>
    </location>
</feature>
<feature type="region of interest" description="Disordered" evidence="1">
    <location>
        <begin position="122"/>
        <end position="187"/>
    </location>
</feature>
<dbReference type="InterPro" id="IPR021623">
    <property type="entry name" value="LAP2alpha_C"/>
</dbReference>